<dbReference type="RefSeq" id="WP_163765365.1">
    <property type="nucleotide sequence ID" value="NZ_AP022598.1"/>
</dbReference>
<dbReference type="AlphaFoldDB" id="A0A7I7TWM1"/>
<dbReference type="Proteomes" id="UP000466554">
    <property type="component" value="Chromosome"/>
</dbReference>
<gene>
    <name evidence="1" type="ORF">MPRF_05160</name>
</gene>
<proteinExistence type="predicted"/>
<organism evidence="1 2">
    <name type="scientific">Mycolicibacterium parafortuitum</name>
    <name type="common">Mycobacterium parafortuitum</name>
    <dbReference type="NCBI Taxonomy" id="39692"/>
    <lineage>
        <taxon>Bacteria</taxon>
        <taxon>Bacillati</taxon>
        <taxon>Actinomycetota</taxon>
        <taxon>Actinomycetes</taxon>
        <taxon>Mycobacteriales</taxon>
        <taxon>Mycobacteriaceae</taxon>
        <taxon>Mycolicibacterium</taxon>
    </lineage>
</organism>
<sequence length="65" mass="7466">MTVIVKLPDGRVDEYLRFGDAYVKHDDGALDVVRVGARAARSYAAGAWAEVDGDEKRWQKRRFRR</sequence>
<protein>
    <submittedName>
        <fullName evidence="1">Uncharacterized protein</fullName>
    </submittedName>
</protein>
<reference evidence="1 2" key="1">
    <citation type="journal article" date="2019" name="Emerg. Microbes Infect.">
        <title>Comprehensive subspecies identification of 175 nontuberculous mycobacteria species based on 7547 genomic profiles.</title>
        <authorList>
            <person name="Matsumoto Y."/>
            <person name="Kinjo T."/>
            <person name="Motooka D."/>
            <person name="Nabeya D."/>
            <person name="Jung N."/>
            <person name="Uechi K."/>
            <person name="Horii T."/>
            <person name="Iida T."/>
            <person name="Fujita J."/>
            <person name="Nakamura S."/>
        </authorList>
    </citation>
    <scope>NUCLEOTIDE SEQUENCE [LARGE SCALE GENOMIC DNA]</scope>
    <source>
        <strain evidence="1 2">JCM 6367</strain>
    </source>
</reference>
<evidence type="ECO:0000313" key="2">
    <source>
        <dbReference type="Proteomes" id="UP000466554"/>
    </source>
</evidence>
<evidence type="ECO:0000313" key="1">
    <source>
        <dbReference type="EMBL" id="BBY73617.1"/>
    </source>
</evidence>
<name>A0A7I7TWM1_MYCPF</name>
<dbReference type="EMBL" id="AP022598">
    <property type="protein sequence ID" value="BBY73617.1"/>
    <property type="molecule type" value="Genomic_DNA"/>
</dbReference>
<accession>A0A7I7TWM1</accession>